<keyword evidence="5 8" id="KW-0456">Lyase</keyword>
<dbReference type="CDD" id="cd01563">
    <property type="entry name" value="Thr-synth_1"/>
    <property type="match status" value="1"/>
</dbReference>
<evidence type="ECO:0000256" key="8">
    <source>
        <dbReference type="PIRNR" id="PIRNR038945"/>
    </source>
</evidence>
<comment type="pathway">
    <text evidence="8">Amino-acid biosynthesis; L-threonine biosynthesis; L-threonine from L-aspartate: step 5/5.</text>
</comment>
<proteinExistence type="inferred from homology"/>
<feature type="modified residue" description="N6-(pyridoxal phosphate)lysine" evidence="10">
    <location>
        <position position="117"/>
    </location>
</feature>
<feature type="binding site" evidence="9">
    <location>
        <position position="381"/>
    </location>
    <ligand>
        <name>pyridoxal 5'-phosphate</name>
        <dbReference type="ChEBI" id="CHEBI:597326"/>
    </ligand>
</feature>
<keyword evidence="4 8" id="KW-0663">Pyridoxal phosphate</keyword>
<evidence type="ECO:0000256" key="3">
    <source>
        <dbReference type="ARBA" id="ARBA00018679"/>
    </source>
</evidence>
<dbReference type="InterPro" id="IPR001926">
    <property type="entry name" value="TrpB-like_PALP"/>
</dbReference>
<dbReference type="InterPro" id="IPR004450">
    <property type="entry name" value="Thr_synthase-like"/>
</dbReference>
<evidence type="ECO:0000259" key="11">
    <source>
        <dbReference type="Pfam" id="PF00291"/>
    </source>
</evidence>
<feature type="binding site" evidence="9">
    <location>
        <position position="143"/>
    </location>
    <ligand>
        <name>pyridoxal 5'-phosphate</name>
        <dbReference type="ChEBI" id="CHEBI:597326"/>
    </ligand>
</feature>
<comment type="similarity">
    <text evidence="2 8">Belongs to the threonine synthase family.</text>
</comment>
<dbReference type="GO" id="GO:0006567">
    <property type="term" value="P:L-threonine catabolic process"/>
    <property type="evidence" value="ECO:0007669"/>
    <property type="project" value="TreeGrafter"/>
</dbReference>
<evidence type="ECO:0000256" key="1">
    <source>
        <dbReference type="ARBA" id="ARBA00001933"/>
    </source>
</evidence>
<dbReference type="InterPro" id="IPR026260">
    <property type="entry name" value="Thr_Synthase_bac/arc"/>
</dbReference>
<dbReference type="GO" id="GO:0009097">
    <property type="term" value="P:isoleucine biosynthetic process"/>
    <property type="evidence" value="ECO:0007669"/>
    <property type="project" value="TreeGrafter"/>
</dbReference>
<feature type="domain" description="Tryptophan synthase beta chain-like PALP" evidence="11">
    <location>
        <begin position="83"/>
        <end position="382"/>
    </location>
</feature>
<dbReference type="GO" id="GO:0004795">
    <property type="term" value="F:threonine synthase activity"/>
    <property type="evidence" value="ECO:0007669"/>
    <property type="project" value="UniProtKB-UniRule"/>
</dbReference>
<evidence type="ECO:0000256" key="7">
    <source>
        <dbReference type="NCBIfam" id="TIGR00260"/>
    </source>
</evidence>
<dbReference type="EMBL" id="SJPS01000007">
    <property type="protein sequence ID" value="TWU22659.1"/>
    <property type="molecule type" value="Genomic_DNA"/>
</dbReference>
<dbReference type="NCBIfam" id="TIGR00260">
    <property type="entry name" value="thrC"/>
    <property type="match status" value="1"/>
</dbReference>
<reference evidence="12 13" key="1">
    <citation type="submission" date="2019-02" db="EMBL/GenBank/DDBJ databases">
        <title>Deep-cultivation of Planctomycetes and their phenomic and genomic characterization uncovers novel biology.</title>
        <authorList>
            <person name="Wiegand S."/>
            <person name="Jogler M."/>
            <person name="Boedeker C."/>
            <person name="Pinto D."/>
            <person name="Vollmers J."/>
            <person name="Rivas-Marin E."/>
            <person name="Kohn T."/>
            <person name="Peeters S.H."/>
            <person name="Heuer A."/>
            <person name="Rast P."/>
            <person name="Oberbeckmann S."/>
            <person name="Bunk B."/>
            <person name="Jeske O."/>
            <person name="Meyerdierks A."/>
            <person name="Storesund J.E."/>
            <person name="Kallscheuer N."/>
            <person name="Luecker S."/>
            <person name="Lage O.M."/>
            <person name="Pohl T."/>
            <person name="Merkel B.J."/>
            <person name="Hornburger P."/>
            <person name="Mueller R.-W."/>
            <person name="Bruemmer F."/>
            <person name="Labrenz M."/>
            <person name="Spormann A.M."/>
            <person name="Op Den Camp H."/>
            <person name="Overmann J."/>
            <person name="Amann R."/>
            <person name="Jetten M.S.M."/>
            <person name="Mascher T."/>
            <person name="Medema M.H."/>
            <person name="Devos D.P."/>
            <person name="Kaster A.-K."/>
            <person name="Ovreas L."/>
            <person name="Rohde M."/>
            <person name="Galperin M.Y."/>
            <person name="Jogler C."/>
        </authorList>
    </citation>
    <scope>NUCLEOTIDE SEQUENCE [LARGE SCALE GENOMIC DNA]</scope>
    <source>
        <strain evidence="12 13">Pla144</strain>
    </source>
</reference>
<dbReference type="Proteomes" id="UP000318437">
    <property type="component" value="Unassembled WGS sequence"/>
</dbReference>
<dbReference type="PANTHER" id="PTHR48078:SF6">
    <property type="entry name" value="L-THREONINE DEHYDRATASE CATABOLIC TDCB"/>
    <property type="match status" value="1"/>
</dbReference>
<dbReference type="UniPathway" id="UPA00050">
    <property type="reaction ID" value="UER00065"/>
</dbReference>
<comment type="cofactor">
    <cofactor evidence="1 8 9">
        <name>pyridoxal 5'-phosphate</name>
        <dbReference type="ChEBI" id="CHEBI:597326"/>
    </cofactor>
</comment>
<keyword evidence="8" id="KW-0791">Threonine biosynthesis</keyword>
<keyword evidence="13" id="KW-1185">Reference proteome</keyword>
<dbReference type="GO" id="GO:0004794">
    <property type="term" value="F:threonine deaminase activity"/>
    <property type="evidence" value="ECO:0007669"/>
    <property type="project" value="TreeGrafter"/>
</dbReference>
<organism evidence="12 13">
    <name type="scientific">Bythopirellula polymerisocia</name>
    <dbReference type="NCBI Taxonomy" id="2528003"/>
    <lineage>
        <taxon>Bacteria</taxon>
        <taxon>Pseudomonadati</taxon>
        <taxon>Planctomycetota</taxon>
        <taxon>Planctomycetia</taxon>
        <taxon>Pirellulales</taxon>
        <taxon>Lacipirellulaceae</taxon>
        <taxon>Bythopirellula</taxon>
    </lineage>
</organism>
<dbReference type="EC" id="4.2.3.1" evidence="7 8"/>
<comment type="catalytic activity">
    <reaction evidence="6 8">
        <text>O-phospho-L-homoserine + H2O = L-threonine + phosphate</text>
        <dbReference type="Rhea" id="RHEA:10840"/>
        <dbReference type="ChEBI" id="CHEBI:15377"/>
        <dbReference type="ChEBI" id="CHEBI:43474"/>
        <dbReference type="ChEBI" id="CHEBI:57590"/>
        <dbReference type="ChEBI" id="CHEBI:57926"/>
        <dbReference type="EC" id="4.2.3.1"/>
    </reaction>
</comment>
<evidence type="ECO:0000256" key="4">
    <source>
        <dbReference type="ARBA" id="ARBA00022898"/>
    </source>
</evidence>
<evidence type="ECO:0000313" key="13">
    <source>
        <dbReference type="Proteomes" id="UP000318437"/>
    </source>
</evidence>
<evidence type="ECO:0000313" key="12">
    <source>
        <dbReference type="EMBL" id="TWU22659.1"/>
    </source>
</evidence>
<dbReference type="OrthoDB" id="9778118at2"/>
<evidence type="ECO:0000256" key="2">
    <source>
        <dbReference type="ARBA" id="ARBA00005517"/>
    </source>
</evidence>
<protein>
    <recommendedName>
        <fullName evidence="3 7">Threonine synthase</fullName>
        <ecNumber evidence="7 8">4.2.3.1</ecNumber>
    </recommendedName>
</protein>
<gene>
    <name evidence="12" type="primary">thrC_1</name>
    <name evidence="12" type="ORF">Pla144_41190</name>
</gene>
<dbReference type="PANTHER" id="PTHR48078">
    <property type="entry name" value="THREONINE DEHYDRATASE, MITOCHONDRIAL-RELATED"/>
    <property type="match status" value="1"/>
</dbReference>
<evidence type="ECO:0000256" key="6">
    <source>
        <dbReference type="ARBA" id="ARBA00049144"/>
    </source>
</evidence>
<dbReference type="GO" id="GO:0009088">
    <property type="term" value="P:threonine biosynthetic process"/>
    <property type="evidence" value="ECO:0007669"/>
    <property type="project" value="UniProtKB-UniRule"/>
</dbReference>
<keyword evidence="8" id="KW-0028">Amino-acid biosynthesis</keyword>
<sequence length="416" mass="44019">MIEKLVCVNCGAEYSPHSADAPVVWMTCTTCGPAEGILDFHYDLDAVSESWLDSPLAKRERSHWRYAELLPLKESSLRNDWQVGWTPIIDAERLAMELGLERVLLKDEGRNPSASFKDRASSVGVAHALEVGANTIACASTGNAATSLACHSALAGIEANIFVPHTAPEPKLAQLLVFGARVFAVEGSYDQAYQLCSEACNHFGWYNRNCAINPVLVEGKKTAGLEVAEQVAAYGGVPDWVAVSIGDGCTIAGIWKGLAEMHALGVIDRLPRLLGVQAEGVAPIPYALSHGKLPEPGSGSTMADSIDVQVPRNWRKAVNALSAANGRVVCVSDEQILAAIRLSGRHGVFAEPAAAAALAGVVVAVDSRIIEPHESVLVMITGSGLKDIRSSIRAGGKPLSIKPDLASVEMAVENSS</sequence>
<dbReference type="GO" id="GO:0003941">
    <property type="term" value="F:L-serine ammonia-lyase activity"/>
    <property type="evidence" value="ECO:0007669"/>
    <property type="project" value="TreeGrafter"/>
</dbReference>
<comment type="function">
    <text evidence="8">Catalyzes the gamma-elimination of phosphate from L-phosphohomoserine and the beta-addition of water to produce L-threonine.</text>
</comment>
<dbReference type="AlphaFoldDB" id="A0A5C6CIS4"/>
<comment type="caution">
    <text evidence="12">The sequence shown here is derived from an EMBL/GenBank/DDBJ whole genome shotgun (WGS) entry which is preliminary data.</text>
</comment>
<dbReference type="InterPro" id="IPR050147">
    <property type="entry name" value="Ser/Thr_Dehydratase"/>
</dbReference>
<name>A0A5C6CIS4_9BACT</name>
<dbReference type="RefSeq" id="WP_146452420.1">
    <property type="nucleotide sequence ID" value="NZ_SJPS01000007.1"/>
</dbReference>
<dbReference type="SUPFAM" id="SSF53686">
    <property type="entry name" value="Tryptophan synthase beta subunit-like PLP-dependent enzymes"/>
    <property type="match status" value="1"/>
</dbReference>
<dbReference type="Gene3D" id="3.40.50.1100">
    <property type="match status" value="2"/>
</dbReference>
<dbReference type="InterPro" id="IPR036052">
    <property type="entry name" value="TrpB-like_PALP_sf"/>
</dbReference>
<evidence type="ECO:0000256" key="10">
    <source>
        <dbReference type="PIRSR" id="PIRSR038945-2"/>
    </source>
</evidence>
<dbReference type="PIRSF" id="PIRSF038945">
    <property type="entry name" value="Thr_synthase"/>
    <property type="match status" value="1"/>
</dbReference>
<dbReference type="Pfam" id="PF00291">
    <property type="entry name" value="PALP"/>
    <property type="match status" value="1"/>
</dbReference>
<evidence type="ECO:0000256" key="5">
    <source>
        <dbReference type="ARBA" id="ARBA00023239"/>
    </source>
</evidence>
<accession>A0A5C6CIS4</accession>
<dbReference type="GO" id="GO:0006565">
    <property type="term" value="P:L-serine catabolic process"/>
    <property type="evidence" value="ECO:0007669"/>
    <property type="project" value="TreeGrafter"/>
</dbReference>
<evidence type="ECO:0000256" key="9">
    <source>
        <dbReference type="PIRSR" id="PIRSR038945-1"/>
    </source>
</evidence>